<dbReference type="Proteomes" id="UP000183585">
    <property type="component" value="Unassembled WGS sequence"/>
</dbReference>
<dbReference type="AlphaFoldDB" id="A0A1C4TVZ7"/>
<sequence length="365" mass="40388">MPVSGQVPWSCEQHTVAKHDIYRRYLERWFPILLAGSNAYPSVTYAEGFSGPGIYSGGEHGSPVIAMRALIEKVPATKGVARFAFIDDDERCVTMLGDTLRAVFPNRPRSDAAMPVKIVKGTCATHLEATLDGMNAWGQPIFANLDSWGNVPVPYRLLQRLAANVSSEVIVTLFPQHFVRFVSSQGESADKVFGGDPTWRTVVDLAPAAKSRHILTAYRQALCKAGFPYLLDFELIPRKGQPLYLIFGTGHPLGVKKMKDSLWEVDRTQGVGFRDPRDEQAETLFDVDEPLLGPLTRLLARKLQESGPIRVEELRDFALFETVYRPEHVIRALKPLVDRGAIKVDGGGALRRSSLVSLVPASPPR</sequence>
<keyword evidence="2" id="KW-1185">Reference proteome</keyword>
<dbReference type="RefSeq" id="WP_074472191.1">
    <property type="nucleotide sequence ID" value="NZ_FMCT01000001.1"/>
</dbReference>
<dbReference type="InterPro" id="IPR031009">
    <property type="entry name" value="Tcm_partner"/>
</dbReference>
<dbReference type="EMBL" id="FMCT01000001">
    <property type="protein sequence ID" value="SCE63618.1"/>
    <property type="molecule type" value="Genomic_DNA"/>
</dbReference>
<evidence type="ECO:0000313" key="1">
    <source>
        <dbReference type="EMBL" id="SCE63618.1"/>
    </source>
</evidence>
<organism evidence="1 2">
    <name type="scientific">Micromonospora carbonacea</name>
    <dbReference type="NCBI Taxonomy" id="47853"/>
    <lineage>
        <taxon>Bacteria</taxon>
        <taxon>Bacillati</taxon>
        <taxon>Actinomycetota</taxon>
        <taxon>Actinomycetes</taxon>
        <taxon>Micromonosporales</taxon>
        <taxon>Micromonosporaceae</taxon>
        <taxon>Micromonospora</taxon>
    </lineage>
</organism>
<name>A0A1C4TVZ7_9ACTN</name>
<protein>
    <submittedName>
        <fullName evidence="1">Three-Cys-motif partner protein</fullName>
    </submittedName>
</protein>
<dbReference type="NCBIfam" id="TIGR04474">
    <property type="entry name" value="tcm_partner"/>
    <property type="match status" value="1"/>
</dbReference>
<gene>
    <name evidence="1" type="ORF">GA0070563_10119</name>
</gene>
<reference evidence="2" key="1">
    <citation type="submission" date="2016-06" db="EMBL/GenBank/DDBJ databases">
        <authorList>
            <person name="Varghese N."/>
            <person name="Submissions Spin"/>
        </authorList>
    </citation>
    <scope>NUCLEOTIDE SEQUENCE [LARGE SCALE GENOMIC DNA]</scope>
    <source>
        <strain evidence="2">DSM 43168</strain>
    </source>
</reference>
<evidence type="ECO:0000313" key="2">
    <source>
        <dbReference type="Proteomes" id="UP000183585"/>
    </source>
</evidence>
<accession>A0A1C4TVZ7</accession>
<proteinExistence type="predicted"/>